<evidence type="ECO:0000313" key="2">
    <source>
        <dbReference type="EMBL" id="WXK78569.1"/>
    </source>
</evidence>
<protein>
    <submittedName>
        <fullName evidence="2">Uncharacterized protein</fullName>
    </submittedName>
</protein>
<name>A0ABZ2QPV8_9ACTN</name>
<feature type="compositionally biased region" description="Polar residues" evidence="1">
    <location>
        <begin position="34"/>
        <end position="43"/>
    </location>
</feature>
<gene>
    <name evidence="2" type="ORF">WAB15_22665</name>
</gene>
<organism evidence="2 3">
    <name type="scientific">Streptomyces sirii</name>
    <dbReference type="NCBI Taxonomy" id="3127701"/>
    <lineage>
        <taxon>Bacteria</taxon>
        <taxon>Bacillati</taxon>
        <taxon>Actinomycetota</taxon>
        <taxon>Actinomycetes</taxon>
        <taxon>Kitasatosporales</taxon>
        <taxon>Streptomycetaceae</taxon>
        <taxon>Streptomyces</taxon>
    </lineage>
</organism>
<evidence type="ECO:0000256" key="1">
    <source>
        <dbReference type="SAM" id="MobiDB-lite"/>
    </source>
</evidence>
<dbReference type="RefSeq" id="WP_407287369.1">
    <property type="nucleotide sequence ID" value="NZ_CP147982.1"/>
</dbReference>
<keyword evidence="3" id="KW-1185">Reference proteome</keyword>
<dbReference type="Proteomes" id="UP001626628">
    <property type="component" value="Chromosome"/>
</dbReference>
<sequence length="43" mass="4425">MLATAFLAVQRAAPPQTTEPETDVDNDPAPGKAQITNESEAAG</sequence>
<accession>A0ABZ2QPV8</accession>
<feature type="region of interest" description="Disordered" evidence="1">
    <location>
        <begin position="1"/>
        <end position="43"/>
    </location>
</feature>
<dbReference type="EMBL" id="CP147982">
    <property type="protein sequence ID" value="WXK78569.1"/>
    <property type="molecule type" value="Genomic_DNA"/>
</dbReference>
<reference evidence="2 3" key="1">
    <citation type="submission" date="2024-03" db="EMBL/GenBank/DDBJ databases">
        <title>The complete genome of Streptomyces sirii sp.nov.</title>
        <authorList>
            <person name="Zakalyukina Y.V."/>
            <person name="Belik A.R."/>
            <person name="Biryukov M.V."/>
            <person name="Baturina O.A."/>
            <person name="Kabilov M.R."/>
        </authorList>
    </citation>
    <scope>NUCLEOTIDE SEQUENCE [LARGE SCALE GENOMIC DNA]</scope>
    <source>
        <strain evidence="2 3">BP-8</strain>
    </source>
</reference>
<proteinExistence type="predicted"/>
<evidence type="ECO:0000313" key="3">
    <source>
        <dbReference type="Proteomes" id="UP001626628"/>
    </source>
</evidence>